<sequence>MPRISLHAASVLLTLCNVQCLGRFLRQVSGLLECFLFLFQFFWFVPFRYAPSRPDLGGRFLRCYLTASDAMGAEEAGAPGNAACRSRWAIAHQIRIGALGWPTRSSPVPHLIFLPAPPTFRPL</sequence>
<dbReference type="AlphaFoldDB" id="A0A2T3ADZ1"/>
<dbReference type="Proteomes" id="UP000241462">
    <property type="component" value="Unassembled WGS sequence"/>
</dbReference>
<reference evidence="1 2" key="1">
    <citation type="journal article" date="2018" name="Mycol. Prog.">
        <title>Coniella lustricola, a new species from submerged detritus.</title>
        <authorList>
            <person name="Raudabaugh D.B."/>
            <person name="Iturriaga T."/>
            <person name="Carver A."/>
            <person name="Mondo S."/>
            <person name="Pangilinan J."/>
            <person name="Lipzen A."/>
            <person name="He G."/>
            <person name="Amirebrahimi M."/>
            <person name="Grigoriev I.V."/>
            <person name="Miller A.N."/>
        </authorList>
    </citation>
    <scope>NUCLEOTIDE SEQUENCE [LARGE SCALE GENOMIC DNA]</scope>
    <source>
        <strain evidence="1 2">B22-T-1</strain>
    </source>
</reference>
<keyword evidence="2" id="KW-1185">Reference proteome</keyword>
<accession>A0A2T3ADZ1</accession>
<proteinExistence type="predicted"/>
<protein>
    <submittedName>
        <fullName evidence="1">Uncharacterized protein</fullName>
    </submittedName>
</protein>
<organism evidence="1 2">
    <name type="scientific">Coniella lustricola</name>
    <dbReference type="NCBI Taxonomy" id="2025994"/>
    <lineage>
        <taxon>Eukaryota</taxon>
        <taxon>Fungi</taxon>
        <taxon>Dikarya</taxon>
        <taxon>Ascomycota</taxon>
        <taxon>Pezizomycotina</taxon>
        <taxon>Sordariomycetes</taxon>
        <taxon>Sordariomycetidae</taxon>
        <taxon>Diaporthales</taxon>
        <taxon>Schizoparmaceae</taxon>
        <taxon>Coniella</taxon>
    </lineage>
</organism>
<name>A0A2T3ADZ1_9PEZI</name>
<evidence type="ECO:0000313" key="2">
    <source>
        <dbReference type="Proteomes" id="UP000241462"/>
    </source>
</evidence>
<dbReference type="EMBL" id="KZ678405">
    <property type="protein sequence ID" value="PSR93669.1"/>
    <property type="molecule type" value="Genomic_DNA"/>
</dbReference>
<evidence type="ECO:0000313" key="1">
    <source>
        <dbReference type="EMBL" id="PSR93669.1"/>
    </source>
</evidence>
<dbReference type="InParanoid" id="A0A2T3ADZ1"/>
<gene>
    <name evidence="1" type="ORF">BD289DRAFT_174890</name>
</gene>